<evidence type="ECO:0000313" key="2">
    <source>
        <dbReference type="EMBL" id="CAK9165567.1"/>
    </source>
</evidence>
<gene>
    <name evidence="2" type="ORF">ILEXP_LOCUS34736</name>
</gene>
<keyword evidence="3" id="KW-1185">Reference proteome</keyword>
<dbReference type="EMBL" id="CAUOFW020004409">
    <property type="protein sequence ID" value="CAK9165567.1"/>
    <property type="molecule type" value="Genomic_DNA"/>
</dbReference>
<organism evidence="2 3">
    <name type="scientific">Ilex paraguariensis</name>
    <name type="common">yerba mate</name>
    <dbReference type="NCBI Taxonomy" id="185542"/>
    <lineage>
        <taxon>Eukaryota</taxon>
        <taxon>Viridiplantae</taxon>
        <taxon>Streptophyta</taxon>
        <taxon>Embryophyta</taxon>
        <taxon>Tracheophyta</taxon>
        <taxon>Spermatophyta</taxon>
        <taxon>Magnoliopsida</taxon>
        <taxon>eudicotyledons</taxon>
        <taxon>Gunneridae</taxon>
        <taxon>Pentapetalae</taxon>
        <taxon>asterids</taxon>
        <taxon>campanulids</taxon>
        <taxon>Aquifoliales</taxon>
        <taxon>Aquifoliaceae</taxon>
        <taxon>Ilex</taxon>
    </lineage>
</organism>
<protein>
    <submittedName>
        <fullName evidence="2">Uncharacterized protein</fullName>
    </submittedName>
</protein>
<feature type="compositionally biased region" description="Low complexity" evidence="1">
    <location>
        <begin position="1"/>
        <end position="23"/>
    </location>
</feature>
<reference evidence="2 3" key="1">
    <citation type="submission" date="2024-02" db="EMBL/GenBank/DDBJ databases">
        <authorList>
            <person name="Vignale AGUSTIN F."/>
            <person name="Sosa J E."/>
            <person name="Modenutti C."/>
        </authorList>
    </citation>
    <scope>NUCLEOTIDE SEQUENCE [LARGE SCALE GENOMIC DNA]</scope>
</reference>
<dbReference type="AlphaFoldDB" id="A0ABC8TBT0"/>
<evidence type="ECO:0000313" key="3">
    <source>
        <dbReference type="Proteomes" id="UP001642360"/>
    </source>
</evidence>
<feature type="non-terminal residue" evidence="2">
    <location>
        <position position="151"/>
    </location>
</feature>
<feature type="region of interest" description="Disordered" evidence="1">
    <location>
        <begin position="1"/>
        <end position="84"/>
    </location>
</feature>
<sequence>MEHPVINSKPSNSPTSSIIPIMSLDSESPSTSRDWFFPSPSYIHSSNSDISKTPTRRFSSYPRVSKPPKPTLFQNTSPTISVPVRDPKYAGVRRRIELNRRNERSTRAECPAEFRMLSEVSEEKTMSVEKRSTGLAGGRLNVRWQMAFSVA</sequence>
<proteinExistence type="predicted"/>
<comment type="caution">
    <text evidence="2">The sequence shown here is derived from an EMBL/GenBank/DDBJ whole genome shotgun (WGS) entry which is preliminary data.</text>
</comment>
<dbReference type="Proteomes" id="UP001642360">
    <property type="component" value="Unassembled WGS sequence"/>
</dbReference>
<feature type="compositionally biased region" description="Polar residues" evidence="1">
    <location>
        <begin position="42"/>
        <end position="58"/>
    </location>
</feature>
<accession>A0ABC8TBT0</accession>
<name>A0ABC8TBT0_9AQUA</name>
<evidence type="ECO:0000256" key="1">
    <source>
        <dbReference type="SAM" id="MobiDB-lite"/>
    </source>
</evidence>